<dbReference type="AlphaFoldDB" id="A0A081P463"/>
<accession>A0A081P463</accession>
<sequence>MLTANPSYFEGRAHLDRVEVVFLPPEEVHNFQAGDSEKMLCNHEGASYPVRHPGSASSC</sequence>
<dbReference type="Proteomes" id="UP000028123">
    <property type="component" value="Unassembled WGS sequence"/>
</dbReference>
<reference evidence="1 2" key="1">
    <citation type="submission" date="2014-06" db="EMBL/GenBank/DDBJ databases">
        <title>Draft genome sequence of Paenibacillus sp. MSt1.</title>
        <authorList>
            <person name="Aw Y.K."/>
            <person name="Ong K.S."/>
            <person name="Gan H.M."/>
            <person name="Lee S.M."/>
        </authorList>
    </citation>
    <scope>NUCLEOTIDE SEQUENCE [LARGE SCALE GENOMIC DNA]</scope>
    <source>
        <strain evidence="1 2">MSt1</strain>
    </source>
</reference>
<proteinExistence type="predicted"/>
<name>A0A081P463_9BACL</name>
<evidence type="ECO:0000313" key="2">
    <source>
        <dbReference type="Proteomes" id="UP000028123"/>
    </source>
</evidence>
<dbReference type="EMBL" id="JNVM01000010">
    <property type="protein sequence ID" value="KEQ25486.1"/>
    <property type="molecule type" value="Genomic_DNA"/>
</dbReference>
<protein>
    <submittedName>
        <fullName evidence="1">Uncharacterized protein</fullName>
    </submittedName>
</protein>
<organism evidence="1 2">
    <name type="scientific">Paenibacillus tyrfis</name>
    <dbReference type="NCBI Taxonomy" id="1501230"/>
    <lineage>
        <taxon>Bacteria</taxon>
        <taxon>Bacillati</taxon>
        <taxon>Bacillota</taxon>
        <taxon>Bacilli</taxon>
        <taxon>Bacillales</taxon>
        <taxon>Paenibacillaceae</taxon>
        <taxon>Paenibacillus</taxon>
    </lineage>
</organism>
<comment type="caution">
    <text evidence="1">The sequence shown here is derived from an EMBL/GenBank/DDBJ whole genome shotgun (WGS) entry which is preliminary data.</text>
</comment>
<keyword evidence="2" id="KW-1185">Reference proteome</keyword>
<gene>
    <name evidence="1" type="ORF">ET33_01825</name>
</gene>
<evidence type="ECO:0000313" key="1">
    <source>
        <dbReference type="EMBL" id="KEQ25486.1"/>
    </source>
</evidence>